<keyword evidence="11" id="KW-1185">Reference proteome</keyword>
<evidence type="ECO:0000256" key="6">
    <source>
        <dbReference type="ARBA" id="ARBA00023136"/>
    </source>
</evidence>
<feature type="transmembrane region" description="Helical" evidence="8">
    <location>
        <begin position="45"/>
        <end position="68"/>
    </location>
</feature>
<dbReference type="PROSITE" id="PS01348">
    <property type="entry name" value="MRAY_2"/>
    <property type="match status" value="1"/>
</dbReference>
<name>A0ABV2TFT0_9RHOO</name>
<feature type="transmembrane region" description="Helical" evidence="8">
    <location>
        <begin position="155"/>
        <end position="174"/>
    </location>
</feature>
<keyword evidence="4 8" id="KW-0812">Transmembrane</keyword>
<keyword evidence="10" id="KW-0328">Glycosyltransferase</keyword>
<evidence type="ECO:0000256" key="4">
    <source>
        <dbReference type="ARBA" id="ARBA00022692"/>
    </source>
</evidence>
<sequence length="766" mass="81097">MNMFLCLLAFVSSAVACLLLARWAPTLRLVDLPDERKRHAAPIPLVGGIAVLLGFLLATLAAGQLAGLHEVAGPMALIFVVGLVDDARNLSAKLKLVVQIFAAWWLVHATGAALYAMPIPFLTGHLDLGWAAVPLTVLMVVAILNAINMIDGLDGLAGGCIAIAVASLGAAAGLSGRHDLALIAALLCSAVLGFLLWNARLPWQARARVFLGDAGALAVGMLLCWLILKLSLSWQGFSIARVPLTVVLAPVAVPVIDLIVVAFWRAAEGRNPMQADRGHSHHLLLEMGLTTVAAVRLIWLAAAIIAAATFVAWRFGVAEGRLLGVLVAASLAYLVWFRLSWLKVRRGLLPSPPAPLPCALSPNSSPASGRGELEAASPEAKLEGSGECRYATAVRKRVLFVTTGLGVGGAERALERLLPRLQAQGLVVAVLSLREPQEVGVSLRALGIEVFELGMAPSRPTLGGLWRLWRAVRQFKPDVIQGWMYHGDLAAHLARFAAPRAKVVLGIHQTLARLELESRATRAVIRADAWLSRFAARALYVARAAQLQHEAAGFAAPGVVLPNGVDTEQFKPDAALHAASRALLGVAVDELLVGMVGRLHPSKNHAGFLRAAAMVAAAQANVRFLLIGLNVSADNPELMPLLAAPSLQGRVILLGPREDVPQLLPALDLYVLSSIQEALPNVVAEAMSCGVPCVVTDVGDAAWMVGETGWVVPPAEDRRLADLIGQVLCEEPSVLARQGMAARSRAQSVFAADAVAARYADLYASF</sequence>
<accession>A0ABV2TFT0</accession>
<reference evidence="10 11" key="1">
    <citation type="submission" date="2024-07" db="EMBL/GenBank/DDBJ databases">
        <title>Uliginosibacterium flavum JJ3220;KACC:17644.</title>
        <authorList>
            <person name="Kim M.K."/>
        </authorList>
    </citation>
    <scope>NUCLEOTIDE SEQUENCE [LARGE SCALE GENOMIC DNA]</scope>
    <source>
        <strain evidence="10 11">KACC:17644</strain>
    </source>
</reference>
<comment type="subcellular location">
    <subcellularLocation>
        <location evidence="1">Cell membrane</location>
        <topology evidence="1">Multi-pass membrane protein</topology>
    </subcellularLocation>
</comment>
<evidence type="ECO:0000313" key="10">
    <source>
        <dbReference type="EMBL" id="MET7012764.1"/>
    </source>
</evidence>
<keyword evidence="2" id="KW-1003">Cell membrane</keyword>
<dbReference type="Pfam" id="PF13439">
    <property type="entry name" value="Glyco_transf_4"/>
    <property type="match status" value="1"/>
</dbReference>
<keyword evidence="3 10" id="KW-0808">Transferase</keyword>
<dbReference type="InterPro" id="IPR000715">
    <property type="entry name" value="Glycosyl_transferase_4"/>
</dbReference>
<proteinExistence type="predicted"/>
<evidence type="ECO:0000256" key="3">
    <source>
        <dbReference type="ARBA" id="ARBA00022679"/>
    </source>
</evidence>
<dbReference type="RefSeq" id="WP_354599223.1">
    <property type="nucleotide sequence ID" value="NZ_JBEWZI010000001.1"/>
</dbReference>
<dbReference type="Pfam" id="PF00953">
    <property type="entry name" value="Glycos_transf_4"/>
    <property type="match status" value="1"/>
</dbReference>
<dbReference type="SUPFAM" id="SSF53756">
    <property type="entry name" value="UDP-Glycosyltransferase/glycogen phosphorylase"/>
    <property type="match status" value="1"/>
</dbReference>
<dbReference type="Gene3D" id="3.40.50.2000">
    <property type="entry name" value="Glycogen Phosphorylase B"/>
    <property type="match status" value="2"/>
</dbReference>
<feature type="region of interest" description="Disordered" evidence="7">
    <location>
        <begin position="359"/>
        <end position="380"/>
    </location>
</feature>
<dbReference type="CDD" id="cd06853">
    <property type="entry name" value="GT_WecA_like"/>
    <property type="match status" value="1"/>
</dbReference>
<dbReference type="EC" id="2.4.-.-" evidence="10"/>
<dbReference type="Pfam" id="PF13692">
    <property type="entry name" value="Glyco_trans_1_4"/>
    <property type="match status" value="1"/>
</dbReference>
<feature type="transmembrane region" description="Helical" evidence="8">
    <location>
        <begin position="128"/>
        <end position="148"/>
    </location>
</feature>
<gene>
    <name evidence="10" type="ORF">ABXR19_01090</name>
</gene>
<evidence type="ECO:0000256" key="8">
    <source>
        <dbReference type="SAM" id="Phobius"/>
    </source>
</evidence>
<dbReference type="PANTHER" id="PTHR22926">
    <property type="entry name" value="PHOSPHO-N-ACETYLMURAMOYL-PENTAPEPTIDE-TRANSFERASE"/>
    <property type="match status" value="1"/>
</dbReference>
<feature type="transmembrane region" description="Helical" evidence="8">
    <location>
        <begin position="240"/>
        <end position="264"/>
    </location>
</feature>
<dbReference type="GO" id="GO:0016757">
    <property type="term" value="F:glycosyltransferase activity"/>
    <property type="evidence" value="ECO:0007669"/>
    <property type="project" value="UniProtKB-KW"/>
</dbReference>
<dbReference type="PANTHER" id="PTHR22926:SF3">
    <property type="entry name" value="UNDECAPRENYL-PHOSPHATE ALPHA-N-ACETYLGLUCOSAMINYL 1-PHOSPHATE TRANSFERASE"/>
    <property type="match status" value="1"/>
</dbReference>
<organism evidence="10 11">
    <name type="scientific">Uliginosibacterium flavum</name>
    <dbReference type="NCBI Taxonomy" id="1396831"/>
    <lineage>
        <taxon>Bacteria</taxon>
        <taxon>Pseudomonadati</taxon>
        <taxon>Pseudomonadota</taxon>
        <taxon>Betaproteobacteria</taxon>
        <taxon>Rhodocyclales</taxon>
        <taxon>Zoogloeaceae</taxon>
        <taxon>Uliginosibacterium</taxon>
    </lineage>
</organism>
<keyword evidence="6 8" id="KW-0472">Membrane</keyword>
<evidence type="ECO:0000256" key="5">
    <source>
        <dbReference type="ARBA" id="ARBA00022989"/>
    </source>
</evidence>
<dbReference type="InterPro" id="IPR028098">
    <property type="entry name" value="Glyco_trans_4-like_N"/>
</dbReference>
<evidence type="ECO:0000256" key="7">
    <source>
        <dbReference type="SAM" id="MobiDB-lite"/>
    </source>
</evidence>
<keyword evidence="5 8" id="KW-1133">Transmembrane helix</keyword>
<evidence type="ECO:0000313" key="11">
    <source>
        <dbReference type="Proteomes" id="UP001549691"/>
    </source>
</evidence>
<dbReference type="Proteomes" id="UP001549691">
    <property type="component" value="Unassembled WGS sequence"/>
</dbReference>
<feature type="domain" description="Glycosyltransferase subfamily 4-like N-terminal" evidence="9">
    <location>
        <begin position="407"/>
        <end position="569"/>
    </location>
</feature>
<feature type="transmembrane region" description="Helical" evidence="8">
    <location>
        <begin position="209"/>
        <end position="228"/>
    </location>
</feature>
<evidence type="ECO:0000256" key="2">
    <source>
        <dbReference type="ARBA" id="ARBA00022475"/>
    </source>
</evidence>
<comment type="caution">
    <text evidence="10">The sequence shown here is derived from an EMBL/GenBank/DDBJ whole genome shotgun (WGS) entry which is preliminary data.</text>
</comment>
<protein>
    <submittedName>
        <fullName evidence="10">Glycosyltransferase</fullName>
        <ecNumber evidence="10">2.4.-.-</ecNumber>
    </submittedName>
</protein>
<feature type="transmembrane region" description="Helical" evidence="8">
    <location>
        <begin position="297"/>
        <end position="316"/>
    </location>
</feature>
<evidence type="ECO:0000259" key="9">
    <source>
        <dbReference type="Pfam" id="PF13439"/>
    </source>
</evidence>
<dbReference type="EMBL" id="JBEWZI010000001">
    <property type="protein sequence ID" value="MET7012764.1"/>
    <property type="molecule type" value="Genomic_DNA"/>
</dbReference>
<evidence type="ECO:0000256" key="1">
    <source>
        <dbReference type="ARBA" id="ARBA00004651"/>
    </source>
</evidence>
<feature type="transmembrane region" description="Helical" evidence="8">
    <location>
        <begin position="180"/>
        <end position="197"/>
    </location>
</feature>
<feature type="compositionally biased region" description="Low complexity" evidence="7">
    <location>
        <begin position="359"/>
        <end position="368"/>
    </location>
</feature>
<dbReference type="InterPro" id="IPR018480">
    <property type="entry name" value="PNAcMuramoyl-5peptid_Trfase_CS"/>
</dbReference>
<feature type="transmembrane region" description="Helical" evidence="8">
    <location>
        <begin position="96"/>
        <end position="116"/>
    </location>
</feature>